<evidence type="ECO:0000256" key="8">
    <source>
        <dbReference type="RuleBase" id="RU362044"/>
    </source>
</evidence>
<dbReference type="InterPro" id="IPR030802">
    <property type="entry name" value="Permease_MalE"/>
</dbReference>
<feature type="transmembrane region" description="Helical" evidence="8">
    <location>
        <begin position="235"/>
        <end position="257"/>
    </location>
</feature>
<dbReference type="EMBL" id="JAMSKV010000014">
    <property type="protein sequence ID" value="MCQ8279627.1"/>
    <property type="molecule type" value="Genomic_DNA"/>
</dbReference>
<dbReference type="RefSeq" id="WP_422865116.1">
    <property type="nucleotide sequence ID" value="NZ_JAMSKV010000014.1"/>
</dbReference>
<comment type="function">
    <text evidence="1">Could be part of an ABC transporter complex.</text>
</comment>
<comment type="caution">
    <text evidence="9">The sequence shown here is derived from an EMBL/GenBank/DDBJ whole genome shotgun (WGS) entry which is preliminary data.</text>
</comment>
<proteinExistence type="inferred from homology"/>
<keyword evidence="4" id="KW-0813">Transport</keyword>
<dbReference type="Pfam" id="PF02405">
    <property type="entry name" value="MlaE"/>
    <property type="match status" value="1"/>
</dbReference>
<accession>A0ABT1W9Q8</accession>
<keyword evidence="10" id="KW-1185">Reference proteome</keyword>
<name>A0ABT1W9Q8_9PROT</name>
<evidence type="ECO:0000256" key="4">
    <source>
        <dbReference type="ARBA" id="ARBA00022448"/>
    </source>
</evidence>
<keyword evidence="7 8" id="KW-0472">Membrane</keyword>
<comment type="subcellular location">
    <subcellularLocation>
        <location evidence="8">Cell inner membrane</location>
        <topology evidence="8">Multi-pass membrane protein</topology>
    </subcellularLocation>
    <subcellularLocation>
        <location evidence="2">Membrane</location>
        <topology evidence="2">Multi-pass membrane protein</topology>
    </subcellularLocation>
</comment>
<organism evidence="9 10">
    <name type="scientific">Endosaccharibacter trunci</name>
    <dbReference type="NCBI Taxonomy" id="2812733"/>
    <lineage>
        <taxon>Bacteria</taxon>
        <taxon>Pseudomonadati</taxon>
        <taxon>Pseudomonadota</taxon>
        <taxon>Alphaproteobacteria</taxon>
        <taxon>Acetobacterales</taxon>
        <taxon>Acetobacteraceae</taxon>
        <taxon>Endosaccharibacter</taxon>
    </lineage>
</organism>
<evidence type="ECO:0000256" key="6">
    <source>
        <dbReference type="ARBA" id="ARBA00022989"/>
    </source>
</evidence>
<evidence type="ECO:0000256" key="7">
    <source>
        <dbReference type="ARBA" id="ARBA00023136"/>
    </source>
</evidence>
<sequence length="264" mass="27594">MNALTRPARLVEAIGRGVLDTVRAAGRLALFALAGLSHLLRPPFYWRNFVSAFGEFAFFSLPVVALTAVFSGMVIALQSFTGFSRFNAQSAVADIVVLSVVRELGPVLAGLMVAGRVGAAMAAEIGTMRVTDQIDALGTLSTNPMKYLVTPRLLAGALALPLLVVVADILGVLGGFVVSVVKLGFAPEAYVMNTLAFVQPMDVIVGLAKAAVFGFLIALMGCYNGYNSKGGAEGVGGSTTASVVAASILILCFDYVLTEMFFSR</sequence>
<gene>
    <name evidence="9" type="ORF">NFI95_14375</name>
</gene>
<evidence type="ECO:0000313" key="10">
    <source>
        <dbReference type="Proteomes" id="UP001524587"/>
    </source>
</evidence>
<evidence type="ECO:0000256" key="3">
    <source>
        <dbReference type="ARBA" id="ARBA00007556"/>
    </source>
</evidence>
<keyword evidence="6 8" id="KW-1133">Transmembrane helix</keyword>
<evidence type="ECO:0000256" key="1">
    <source>
        <dbReference type="ARBA" id="ARBA00003787"/>
    </source>
</evidence>
<keyword evidence="8" id="KW-1003">Cell membrane</keyword>
<dbReference type="PANTHER" id="PTHR30188">
    <property type="entry name" value="ABC TRANSPORTER PERMEASE PROTEIN-RELATED"/>
    <property type="match status" value="1"/>
</dbReference>
<dbReference type="PANTHER" id="PTHR30188:SF4">
    <property type="entry name" value="PROTEIN TRIGALACTOSYLDIACYLGLYCEROL 1, CHLOROPLASTIC"/>
    <property type="match status" value="1"/>
</dbReference>
<comment type="similarity">
    <text evidence="3 8">Belongs to the MlaE permease family.</text>
</comment>
<protein>
    <submittedName>
        <fullName evidence="9">ABC transporter permease</fullName>
    </submittedName>
</protein>
<feature type="transmembrane region" description="Helical" evidence="8">
    <location>
        <begin position="56"/>
        <end position="77"/>
    </location>
</feature>
<comment type="caution">
    <text evidence="8">Lacks conserved residue(s) required for the propagation of feature annotation.</text>
</comment>
<dbReference type="NCBIfam" id="TIGR00056">
    <property type="entry name" value="MlaE family lipid ABC transporter permease subunit"/>
    <property type="match status" value="1"/>
</dbReference>
<keyword evidence="5 8" id="KW-0812">Transmembrane</keyword>
<evidence type="ECO:0000313" key="9">
    <source>
        <dbReference type="EMBL" id="MCQ8279627.1"/>
    </source>
</evidence>
<feature type="transmembrane region" description="Helical" evidence="8">
    <location>
        <begin position="153"/>
        <end position="183"/>
    </location>
</feature>
<reference evidence="9 10" key="1">
    <citation type="submission" date="2022-06" db="EMBL/GenBank/DDBJ databases">
        <title>Endosaccharibacter gen. nov., sp. nov., endophytic bacteria isolated from sugarcane.</title>
        <authorList>
            <person name="Pitiwittayakul N."/>
            <person name="Yukphan P."/>
            <person name="Charoenyingcharoen P."/>
            <person name="Tanasupawat S."/>
        </authorList>
    </citation>
    <scope>NUCLEOTIDE SEQUENCE [LARGE SCALE GENOMIC DNA]</scope>
    <source>
        <strain evidence="9 10">KSS8</strain>
    </source>
</reference>
<feature type="transmembrane region" description="Helical" evidence="8">
    <location>
        <begin position="203"/>
        <end position="223"/>
    </location>
</feature>
<keyword evidence="8" id="KW-0997">Cell inner membrane</keyword>
<evidence type="ECO:0000256" key="5">
    <source>
        <dbReference type="ARBA" id="ARBA00022692"/>
    </source>
</evidence>
<dbReference type="InterPro" id="IPR003453">
    <property type="entry name" value="ABC_MlaE_roteobac"/>
</dbReference>
<dbReference type="Proteomes" id="UP001524587">
    <property type="component" value="Unassembled WGS sequence"/>
</dbReference>
<evidence type="ECO:0000256" key="2">
    <source>
        <dbReference type="ARBA" id="ARBA00004141"/>
    </source>
</evidence>